<feature type="compositionally biased region" description="Polar residues" evidence="1">
    <location>
        <begin position="215"/>
        <end position="228"/>
    </location>
</feature>
<dbReference type="AlphaFoldDB" id="A0AAF0INP0"/>
<evidence type="ECO:0008006" key="4">
    <source>
        <dbReference type="Google" id="ProtNLM"/>
    </source>
</evidence>
<evidence type="ECO:0000256" key="1">
    <source>
        <dbReference type="SAM" id="MobiDB-lite"/>
    </source>
</evidence>
<feature type="region of interest" description="Disordered" evidence="1">
    <location>
        <begin position="14"/>
        <end position="36"/>
    </location>
</feature>
<keyword evidence="3" id="KW-1185">Reference proteome</keyword>
<feature type="region of interest" description="Disordered" evidence="1">
    <location>
        <begin position="190"/>
        <end position="239"/>
    </location>
</feature>
<feature type="compositionally biased region" description="Polar residues" evidence="1">
    <location>
        <begin position="111"/>
        <end position="120"/>
    </location>
</feature>
<name>A0AAF0INP0_9EURO</name>
<feature type="region of interest" description="Disordered" evidence="1">
    <location>
        <begin position="71"/>
        <end position="132"/>
    </location>
</feature>
<evidence type="ECO:0000313" key="3">
    <source>
        <dbReference type="Proteomes" id="UP001219355"/>
    </source>
</evidence>
<sequence>MGLAQARQYLSRLYRRAPKGAALGERKSDGSEIPLTIPPVTLTLAERTKNSSTVPESLDLDVADQLLVQRSRQNSNHSNPSVGNRETPKKGDSTTPRNVRLDIPSPDHAASNLSISQTPRSHGLVPAKKLRPSPKAEALLLDAKKKEDTVAARNPSNQSVLSEKSNTTVHHDPSKRCQSPIAVLDTILSESTGDPFSDSHEIGQDSKDSSHRRSLQTTACGDNSTELGSSEEFPEAGAKRDVRRLAVVPAASSRNRVDFRLVSNSSDRALRRILEGTDIARREFARSKAFLAFNSSAPYFDLETLSPPRNNMHTMLSGADPPILRQRSSFLHRIRTARSTLTIRKKNSVKGKLRHMKTLASLASQYRPGSLRGKSLEDLSRLGGESILSKLPPRYFPGALKLPTCIAATVSALLNHGTAIPFIHSELGNEEFVNTLYSYYAGQVLGAEKLKEKINKTMRPIDLPLEHINARGCGGGNDYMHVISTVLRQFLDEIPGGILGSMRLYHALETIYENGFSPINSRHDPGQKDYLPNLPPSPAAKVRMIALAIMAMTTDAQFELVCSIFGLLAVTADESHVLKEFHWNHLHPKTECDRCEGLTNSIQLGEDFGHLLYGVRDPEPAPEFKMGQAAHAAGVITMLIDLWKDISQQFWRWEVIDS</sequence>
<protein>
    <recommendedName>
        <fullName evidence="4">Rho-GAP domain-containing protein</fullName>
    </recommendedName>
</protein>
<dbReference type="Gene3D" id="1.10.555.10">
    <property type="entry name" value="Rho GTPase activation protein"/>
    <property type="match status" value="1"/>
</dbReference>
<organism evidence="2 3">
    <name type="scientific">Emydomyces testavorans</name>
    <dbReference type="NCBI Taxonomy" id="2070801"/>
    <lineage>
        <taxon>Eukaryota</taxon>
        <taxon>Fungi</taxon>
        <taxon>Dikarya</taxon>
        <taxon>Ascomycota</taxon>
        <taxon>Pezizomycotina</taxon>
        <taxon>Eurotiomycetes</taxon>
        <taxon>Eurotiomycetidae</taxon>
        <taxon>Onygenales</taxon>
        <taxon>Nannizziopsiaceae</taxon>
        <taxon>Emydomyces</taxon>
    </lineage>
</organism>
<feature type="region of interest" description="Disordered" evidence="1">
    <location>
        <begin position="144"/>
        <end position="176"/>
    </location>
</feature>
<evidence type="ECO:0000313" key="2">
    <source>
        <dbReference type="EMBL" id="WEW61019.1"/>
    </source>
</evidence>
<accession>A0AAF0INP0</accession>
<dbReference type="InterPro" id="IPR008936">
    <property type="entry name" value="Rho_GTPase_activation_prot"/>
</dbReference>
<feature type="compositionally biased region" description="Polar residues" evidence="1">
    <location>
        <begin position="154"/>
        <end position="168"/>
    </location>
</feature>
<reference evidence="2" key="1">
    <citation type="submission" date="2023-03" db="EMBL/GenBank/DDBJ databases">
        <title>Emydomyces testavorans Genome Sequence.</title>
        <authorList>
            <person name="Hoyer L."/>
        </authorList>
    </citation>
    <scope>NUCLEOTIDE SEQUENCE</scope>
    <source>
        <strain evidence="2">16-2883</strain>
    </source>
</reference>
<feature type="compositionally biased region" description="Polar residues" evidence="1">
    <location>
        <begin position="71"/>
        <end position="84"/>
    </location>
</feature>
<dbReference type="Proteomes" id="UP001219355">
    <property type="component" value="Chromosome 4"/>
</dbReference>
<dbReference type="EMBL" id="CP120630">
    <property type="protein sequence ID" value="WEW61019.1"/>
    <property type="molecule type" value="Genomic_DNA"/>
</dbReference>
<proteinExistence type="predicted"/>
<gene>
    <name evidence="2" type="ORF">PRK78_006508</name>
</gene>
<feature type="compositionally biased region" description="Basic and acidic residues" evidence="1">
    <location>
        <begin position="197"/>
        <end position="211"/>
    </location>
</feature>